<keyword evidence="13" id="KW-1003">Cell membrane</keyword>
<feature type="transmembrane region" description="Helical" evidence="13">
    <location>
        <begin position="40"/>
        <end position="58"/>
    </location>
</feature>
<accession>E0TC75</accession>
<dbReference type="InterPro" id="IPR002146">
    <property type="entry name" value="ATP_synth_b/b'su_bac/chlpt"/>
</dbReference>
<keyword evidence="4 13" id="KW-0812">Transmembrane</keyword>
<dbReference type="CDD" id="cd06503">
    <property type="entry name" value="ATP-synt_Fo_b"/>
    <property type="match status" value="1"/>
</dbReference>
<dbReference type="GO" id="GO:0005886">
    <property type="term" value="C:plasma membrane"/>
    <property type="evidence" value="ECO:0007669"/>
    <property type="project" value="UniProtKB-SubCell"/>
</dbReference>
<comment type="function">
    <text evidence="11">Component of the F(0) channel, it forms part of the peripheral stalk, linking F(1) to F(0). The b'-subunit is a diverged and duplicated form of b found in plants and photosynthetic bacteria.</text>
</comment>
<evidence type="ECO:0000256" key="7">
    <source>
        <dbReference type="ARBA" id="ARBA00023065"/>
    </source>
</evidence>
<keyword evidence="8 13" id="KW-0472">Membrane</keyword>
<gene>
    <name evidence="13" type="primary">atpF</name>
    <name evidence="16" type="ordered locus">PB2503_02147</name>
</gene>
<evidence type="ECO:0000256" key="12">
    <source>
        <dbReference type="ARBA" id="ARBA00037847"/>
    </source>
</evidence>
<dbReference type="GO" id="GO:0046933">
    <property type="term" value="F:proton-transporting ATP synthase activity, rotational mechanism"/>
    <property type="evidence" value="ECO:0007669"/>
    <property type="project" value="UniProtKB-UniRule"/>
</dbReference>
<dbReference type="HOGENOM" id="CLU_079215_6_2_5"/>
<dbReference type="HAMAP" id="MF_01398">
    <property type="entry name" value="ATP_synth_b_bprime"/>
    <property type="match status" value="1"/>
</dbReference>
<evidence type="ECO:0000256" key="13">
    <source>
        <dbReference type="HAMAP-Rule" id="MF_01398"/>
    </source>
</evidence>
<proteinExistence type="inferred from homology"/>
<dbReference type="EMBL" id="CP002156">
    <property type="protein sequence ID" value="ADM08508.1"/>
    <property type="molecule type" value="Genomic_DNA"/>
</dbReference>
<reference evidence="17" key="1">
    <citation type="submission" date="2010-08" db="EMBL/GenBank/DDBJ databases">
        <title>Genome sequence of Parvularcula bermudensis HTCC2503.</title>
        <authorList>
            <person name="Kang D.-M."/>
            <person name="Oh H.-M."/>
            <person name="Cho J.-C."/>
        </authorList>
    </citation>
    <scope>NUCLEOTIDE SEQUENCE [LARGE SCALE GENOMIC DNA]</scope>
    <source>
        <strain evidence="17">ATCC BAA-594 / HTCC2503 / KCTC 12087</strain>
    </source>
</reference>
<dbReference type="AlphaFoldDB" id="E0TC75"/>
<dbReference type="eggNOG" id="COG0711">
    <property type="taxonomic scope" value="Bacteria"/>
</dbReference>
<organism evidence="16 17">
    <name type="scientific">Parvularcula bermudensis (strain ATCC BAA-594 / HTCC2503 / KCTC 12087)</name>
    <dbReference type="NCBI Taxonomy" id="314260"/>
    <lineage>
        <taxon>Bacteria</taxon>
        <taxon>Pseudomonadati</taxon>
        <taxon>Pseudomonadota</taxon>
        <taxon>Alphaproteobacteria</taxon>
        <taxon>Parvularculales</taxon>
        <taxon>Parvularculaceae</taxon>
        <taxon>Parvularcula</taxon>
    </lineage>
</organism>
<dbReference type="KEGG" id="pbr:PB2503_02147"/>
<comment type="subunit">
    <text evidence="13">F-type ATPases have 2 components, F(1) - the catalytic core - and F(0) - the membrane proton channel. F(1) has five subunits: alpha(3), beta(3), gamma(1), delta(1), epsilon(1). F(0) has three main subunits: a(1), b(2) and c(10-14). The alpha and beta chains form an alternating ring which encloses part of the gamma chain. F(1) is attached to F(0) by a central stalk formed by the gamma and epsilon chains, while a peripheral stalk is formed by the delta and b chains.</text>
</comment>
<keyword evidence="15" id="KW-0175">Coiled coil</keyword>
<evidence type="ECO:0000256" key="11">
    <source>
        <dbReference type="ARBA" id="ARBA00025614"/>
    </source>
</evidence>
<evidence type="ECO:0000256" key="9">
    <source>
        <dbReference type="ARBA" id="ARBA00023310"/>
    </source>
</evidence>
<keyword evidence="7 13" id="KW-0406">Ion transport</keyword>
<keyword evidence="3 13" id="KW-0138">CF(0)</keyword>
<keyword evidence="5 13" id="KW-0375">Hydrogen ion transport</keyword>
<evidence type="ECO:0000313" key="16">
    <source>
        <dbReference type="EMBL" id="ADM08508.1"/>
    </source>
</evidence>
<comment type="similarity">
    <text evidence="1 13 14">Belongs to the ATPase B chain family.</text>
</comment>
<evidence type="ECO:0000256" key="10">
    <source>
        <dbReference type="ARBA" id="ARBA00025198"/>
    </source>
</evidence>
<evidence type="ECO:0000256" key="8">
    <source>
        <dbReference type="ARBA" id="ARBA00023136"/>
    </source>
</evidence>
<evidence type="ECO:0000256" key="3">
    <source>
        <dbReference type="ARBA" id="ARBA00022547"/>
    </source>
</evidence>
<dbReference type="GO" id="GO:0046961">
    <property type="term" value="F:proton-transporting ATPase activity, rotational mechanism"/>
    <property type="evidence" value="ECO:0007669"/>
    <property type="project" value="TreeGrafter"/>
</dbReference>
<dbReference type="Proteomes" id="UP000001302">
    <property type="component" value="Chromosome"/>
</dbReference>
<dbReference type="GO" id="GO:0045259">
    <property type="term" value="C:proton-transporting ATP synthase complex"/>
    <property type="evidence" value="ECO:0007669"/>
    <property type="project" value="UniProtKB-KW"/>
</dbReference>
<sequence length="194" mass="21532">MIAFAQDDPQHSETALEAVTEVEKHIDDGHSGPVTADTNFWVLLAFLIVVGIFLWQGVPKMIGSFLSARAEGVQRQLDEARTLREEAQRTLADFQKRQREAETEAEAIIEQAKADAKSVATEARAKLDEQIARRRKAAEDRIARAEAQAIAEIRGRTADMAIAAAREIIANRMDDRSQGQLIDRAINEVGTRLN</sequence>
<evidence type="ECO:0000256" key="15">
    <source>
        <dbReference type="SAM" id="Coils"/>
    </source>
</evidence>
<dbReference type="PANTHER" id="PTHR33445">
    <property type="entry name" value="ATP SYNTHASE SUBUNIT B', CHLOROPLASTIC"/>
    <property type="match status" value="1"/>
</dbReference>
<evidence type="ECO:0000313" key="17">
    <source>
        <dbReference type="Proteomes" id="UP000001302"/>
    </source>
</evidence>
<evidence type="ECO:0000256" key="2">
    <source>
        <dbReference type="ARBA" id="ARBA00022448"/>
    </source>
</evidence>
<keyword evidence="9 13" id="KW-0066">ATP synthesis</keyword>
<evidence type="ECO:0000256" key="5">
    <source>
        <dbReference type="ARBA" id="ARBA00022781"/>
    </source>
</evidence>
<dbReference type="GO" id="GO:0012505">
    <property type="term" value="C:endomembrane system"/>
    <property type="evidence" value="ECO:0007669"/>
    <property type="project" value="UniProtKB-SubCell"/>
</dbReference>
<dbReference type="PANTHER" id="PTHR33445:SF1">
    <property type="entry name" value="ATP SYNTHASE SUBUNIT B"/>
    <property type="match status" value="1"/>
</dbReference>
<keyword evidence="13" id="KW-0997">Cell inner membrane</keyword>
<feature type="coiled-coil region" evidence="15">
    <location>
        <begin position="70"/>
        <end position="148"/>
    </location>
</feature>
<keyword evidence="6 13" id="KW-1133">Transmembrane helix</keyword>
<evidence type="ECO:0000256" key="6">
    <source>
        <dbReference type="ARBA" id="ARBA00022989"/>
    </source>
</evidence>
<comment type="subcellular location">
    <subcellularLocation>
        <location evidence="13">Cell inner membrane</location>
        <topology evidence="13">Single-pass membrane protein</topology>
    </subcellularLocation>
    <subcellularLocation>
        <location evidence="12">Endomembrane system</location>
        <topology evidence="12">Single-pass membrane protein</topology>
    </subcellularLocation>
</comment>
<dbReference type="STRING" id="314260.PB2503_02147"/>
<evidence type="ECO:0000256" key="1">
    <source>
        <dbReference type="ARBA" id="ARBA00005513"/>
    </source>
</evidence>
<protein>
    <recommendedName>
        <fullName evidence="13">ATP synthase subunit b</fullName>
    </recommendedName>
    <alternativeName>
        <fullName evidence="13">ATP synthase F(0) sector subunit b</fullName>
    </alternativeName>
    <alternativeName>
        <fullName evidence="13">ATPase subunit I</fullName>
    </alternativeName>
    <alternativeName>
        <fullName evidence="13">F-type ATPase subunit b</fullName>
        <shortName evidence="13">F-ATPase subunit b</shortName>
    </alternativeName>
</protein>
<keyword evidence="17" id="KW-1185">Reference proteome</keyword>
<reference evidence="16 17" key="2">
    <citation type="journal article" date="2011" name="J. Bacteriol.">
        <title>Complete genome sequence of strain HTCC2503T of Parvularcula bermudensis, the type species of the order "Parvularculales" in the class Alphaproteobacteria.</title>
        <authorList>
            <person name="Oh H.M."/>
            <person name="Kang I."/>
            <person name="Vergin K.L."/>
            <person name="Kang D."/>
            <person name="Rhee K.H."/>
            <person name="Giovannoni S.J."/>
            <person name="Cho J.C."/>
        </authorList>
    </citation>
    <scope>NUCLEOTIDE SEQUENCE [LARGE SCALE GENOMIC DNA]</scope>
    <source>
        <strain evidence="17">ATCC BAA-594 / HTCC2503 / KCTC 12087</strain>
    </source>
</reference>
<name>E0TC75_PARBH</name>
<evidence type="ECO:0000256" key="4">
    <source>
        <dbReference type="ARBA" id="ARBA00022692"/>
    </source>
</evidence>
<evidence type="ECO:0000256" key="14">
    <source>
        <dbReference type="RuleBase" id="RU003848"/>
    </source>
</evidence>
<comment type="function">
    <text evidence="10 13">F(1)F(0) ATP synthase produces ATP from ADP in the presence of a proton or sodium gradient. F-type ATPases consist of two structural domains, F(1) containing the extramembraneous catalytic core and F(0) containing the membrane proton channel, linked together by a central stalk and a peripheral stalk. During catalysis, ATP synthesis in the catalytic domain of F(1) is coupled via a rotary mechanism of the central stalk subunits to proton translocation.</text>
</comment>
<dbReference type="Pfam" id="PF00430">
    <property type="entry name" value="ATP-synt_B"/>
    <property type="match status" value="1"/>
</dbReference>
<dbReference type="InterPro" id="IPR050059">
    <property type="entry name" value="ATP_synthase_B_chain"/>
</dbReference>
<keyword evidence="2 13" id="KW-0813">Transport</keyword>